<gene>
    <name evidence="7" type="ORF">BDV95DRAFT_556606</name>
</gene>
<dbReference type="SUPFAM" id="SSF57850">
    <property type="entry name" value="RING/U-box"/>
    <property type="match status" value="1"/>
</dbReference>
<feature type="region of interest" description="Disordered" evidence="5">
    <location>
        <begin position="94"/>
        <end position="124"/>
    </location>
</feature>
<keyword evidence="3" id="KW-0862">Zinc</keyword>
<proteinExistence type="predicted"/>
<evidence type="ECO:0000256" key="5">
    <source>
        <dbReference type="SAM" id="MobiDB-lite"/>
    </source>
</evidence>
<name>A0A7C8MP20_9PLEO</name>
<evidence type="ECO:0000256" key="1">
    <source>
        <dbReference type="ARBA" id="ARBA00022723"/>
    </source>
</evidence>
<dbReference type="GO" id="GO:0012505">
    <property type="term" value="C:endomembrane system"/>
    <property type="evidence" value="ECO:0007669"/>
    <property type="project" value="TreeGrafter"/>
</dbReference>
<dbReference type="GO" id="GO:0008270">
    <property type="term" value="F:zinc ion binding"/>
    <property type="evidence" value="ECO:0007669"/>
    <property type="project" value="UniProtKB-KW"/>
</dbReference>
<dbReference type="InterPro" id="IPR001841">
    <property type="entry name" value="Znf_RING"/>
</dbReference>
<dbReference type="Pfam" id="PF13639">
    <property type="entry name" value="zf-RING_2"/>
    <property type="match status" value="1"/>
</dbReference>
<feature type="domain" description="RING-type" evidence="6">
    <location>
        <begin position="5"/>
        <end position="83"/>
    </location>
</feature>
<dbReference type="EMBL" id="JAADJZ010000001">
    <property type="protein sequence ID" value="KAF2878062.1"/>
    <property type="molecule type" value="Genomic_DNA"/>
</dbReference>
<dbReference type="Proteomes" id="UP000481861">
    <property type="component" value="Unassembled WGS sequence"/>
</dbReference>
<evidence type="ECO:0000313" key="7">
    <source>
        <dbReference type="EMBL" id="KAF2878062.1"/>
    </source>
</evidence>
<evidence type="ECO:0000256" key="2">
    <source>
        <dbReference type="ARBA" id="ARBA00022771"/>
    </source>
</evidence>
<evidence type="ECO:0000313" key="8">
    <source>
        <dbReference type="Proteomes" id="UP000481861"/>
    </source>
</evidence>
<protein>
    <recommendedName>
        <fullName evidence="6">RING-type domain-containing protein</fullName>
    </recommendedName>
</protein>
<organism evidence="7 8">
    <name type="scientific">Massariosphaeria phaeospora</name>
    <dbReference type="NCBI Taxonomy" id="100035"/>
    <lineage>
        <taxon>Eukaryota</taxon>
        <taxon>Fungi</taxon>
        <taxon>Dikarya</taxon>
        <taxon>Ascomycota</taxon>
        <taxon>Pezizomycotina</taxon>
        <taxon>Dothideomycetes</taxon>
        <taxon>Pleosporomycetidae</taxon>
        <taxon>Pleosporales</taxon>
        <taxon>Pleosporales incertae sedis</taxon>
        <taxon>Massariosphaeria</taxon>
    </lineage>
</organism>
<dbReference type="GO" id="GO:0043161">
    <property type="term" value="P:proteasome-mediated ubiquitin-dependent protein catabolic process"/>
    <property type="evidence" value="ECO:0007669"/>
    <property type="project" value="TreeGrafter"/>
</dbReference>
<dbReference type="OrthoDB" id="8062037at2759"/>
<keyword evidence="2 4" id="KW-0863">Zinc-finger</keyword>
<sequence>MERDCAICLSTLHAPSPPEPAKLVNEAIAADGADDAVKAGSMSNASLSEQEVILRLKVCGHEFHAECLTSWFSIRKHSCPICRAIYYTKTEEVVPDEQQQQPETQTIPAQESPSVPNGQRREEV</sequence>
<comment type="caution">
    <text evidence="7">The sequence shown here is derived from an EMBL/GenBank/DDBJ whole genome shotgun (WGS) entry which is preliminary data.</text>
</comment>
<dbReference type="InterPro" id="IPR050731">
    <property type="entry name" value="HRD1_E3_ubiq-ligases"/>
</dbReference>
<evidence type="ECO:0000256" key="3">
    <source>
        <dbReference type="ARBA" id="ARBA00022833"/>
    </source>
</evidence>
<keyword evidence="8" id="KW-1185">Reference proteome</keyword>
<feature type="compositionally biased region" description="Low complexity" evidence="5">
    <location>
        <begin position="96"/>
        <end position="111"/>
    </location>
</feature>
<keyword evidence="1" id="KW-0479">Metal-binding</keyword>
<dbReference type="PROSITE" id="PS50089">
    <property type="entry name" value="ZF_RING_2"/>
    <property type="match status" value="1"/>
</dbReference>
<evidence type="ECO:0000256" key="4">
    <source>
        <dbReference type="PROSITE-ProRule" id="PRU00175"/>
    </source>
</evidence>
<dbReference type="InterPro" id="IPR013083">
    <property type="entry name" value="Znf_RING/FYVE/PHD"/>
</dbReference>
<dbReference type="Gene3D" id="3.30.40.10">
    <property type="entry name" value="Zinc/RING finger domain, C3HC4 (zinc finger)"/>
    <property type="match status" value="1"/>
</dbReference>
<evidence type="ECO:0000259" key="6">
    <source>
        <dbReference type="PROSITE" id="PS50089"/>
    </source>
</evidence>
<dbReference type="GO" id="GO:0061630">
    <property type="term" value="F:ubiquitin protein ligase activity"/>
    <property type="evidence" value="ECO:0007669"/>
    <property type="project" value="TreeGrafter"/>
</dbReference>
<dbReference type="SMART" id="SM00184">
    <property type="entry name" value="RING"/>
    <property type="match status" value="1"/>
</dbReference>
<dbReference type="PANTHER" id="PTHR22763">
    <property type="entry name" value="RING ZINC FINGER PROTEIN"/>
    <property type="match status" value="1"/>
</dbReference>
<accession>A0A7C8MP20</accession>
<reference evidence="7 8" key="1">
    <citation type="submission" date="2020-01" db="EMBL/GenBank/DDBJ databases">
        <authorList>
            <consortium name="DOE Joint Genome Institute"/>
            <person name="Haridas S."/>
            <person name="Albert R."/>
            <person name="Binder M."/>
            <person name="Bloem J."/>
            <person name="Labutti K."/>
            <person name="Salamov A."/>
            <person name="Andreopoulos B."/>
            <person name="Baker S.E."/>
            <person name="Barry K."/>
            <person name="Bills G."/>
            <person name="Bluhm B.H."/>
            <person name="Cannon C."/>
            <person name="Castanera R."/>
            <person name="Culley D.E."/>
            <person name="Daum C."/>
            <person name="Ezra D."/>
            <person name="Gonzalez J.B."/>
            <person name="Henrissat B."/>
            <person name="Kuo A."/>
            <person name="Liang C."/>
            <person name="Lipzen A."/>
            <person name="Lutzoni F."/>
            <person name="Magnuson J."/>
            <person name="Mondo S."/>
            <person name="Nolan M."/>
            <person name="Ohm R."/>
            <person name="Pangilinan J."/>
            <person name="Park H.-J.H."/>
            <person name="Ramirez L."/>
            <person name="Alfaro M."/>
            <person name="Sun H."/>
            <person name="Tritt A."/>
            <person name="Yoshinaga Y."/>
            <person name="Zwiers L.-H.L."/>
            <person name="Turgeon B.G."/>
            <person name="Goodwin S.B."/>
            <person name="Spatafora J.W."/>
            <person name="Crous P.W."/>
            <person name="Grigoriev I.V."/>
        </authorList>
    </citation>
    <scope>NUCLEOTIDE SEQUENCE [LARGE SCALE GENOMIC DNA]</scope>
    <source>
        <strain evidence="7 8">CBS 611.86</strain>
    </source>
</reference>
<dbReference type="AlphaFoldDB" id="A0A7C8MP20"/>